<sequence>MSEQEFQAVAWAPHADYAGVDSGEADREAEIDWLRRRDQLAVAWVLHRAKADNTTLVLRVPSHAHHYKEGQGAIAQFARSAQIVTNRGGGARGATLVPNGYAKEVAGGMDCADGSSIAVTEHPAFPLKGWAMALGALDLRTKRPTPDERTPQQLEIFQSMVDQLYGGWSHPSGKSAAKYYLPQLADAGMSHAIFSGALLAVAPERCDREMIKKNSPPKWIAELRSRTMRNTRTL</sequence>
<accession>A0A6I3IVG9</accession>
<organism evidence="1 2">
    <name type="scientific">Nocardioides marmotae</name>
    <dbReference type="NCBI Taxonomy" id="2663857"/>
    <lineage>
        <taxon>Bacteria</taxon>
        <taxon>Bacillati</taxon>
        <taxon>Actinomycetota</taxon>
        <taxon>Actinomycetes</taxon>
        <taxon>Propionibacteriales</taxon>
        <taxon>Nocardioidaceae</taxon>
        <taxon>Nocardioides</taxon>
    </lineage>
</organism>
<dbReference type="RefSeq" id="WP_154614260.1">
    <property type="nucleotide sequence ID" value="NZ_CP053660.1"/>
</dbReference>
<gene>
    <name evidence="1" type="ORF">GGQ22_05005</name>
</gene>
<proteinExistence type="predicted"/>
<evidence type="ECO:0000313" key="2">
    <source>
        <dbReference type="Proteomes" id="UP000433406"/>
    </source>
</evidence>
<evidence type="ECO:0000313" key="1">
    <source>
        <dbReference type="EMBL" id="MTB94433.1"/>
    </source>
</evidence>
<dbReference type="Proteomes" id="UP000433406">
    <property type="component" value="Unassembled WGS sequence"/>
</dbReference>
<protein>
    <submittedName>
        <fullName evidence="1">Uncharacterized protein</fullName>
    </submittedName>
</protein>
<dbReference type="AlphaFoldDB" id="A0A6I3IVG9"/>
<dbReference type="EMBL" id="WLCI01000005">
    <property type="protein sequence ID" value="MTB94433.1"/>
    <property type="molecule type" value="Genomic_DNA"/>
</dbReference>
<comment type="caution">
    <text evidence="1">The sequence shown here is derived from an EMBL/GenBank/DDBJ whole genome shotgun (WGS) entry which is preliminary data.</text>
</comment>
<keyword evidence="2" id="KW-1185">Reference proteome</keyword>
<reference evidence="1 2" key="1">
    <citation type="submission" date="2019-10" db="EMBL/GenBank/DDBJ databases">
        <title>Nocardioides novel species isolated from the excrement of Marmot.</title>
        <authorList>
            <person name="Zhang G."/>
        </authorList>
    </citation>
    <scope>NUCLEOTIDE SEQUENCE [LARGE SCALE GENOMIC DNA]</scope>
    <source>
        <strain evidence="2">zg-579</strain>
    </source>
</reference>
<name>A0A6I3IVG9_9ACTN</name>